<comment type="pathway">
    <text evidence="9 10">Carbohydrate biosynthesis; gluconeogenesis.</text>
</comment>
<keyword evidence="5 9" id="KW-0312">Gluconeogenesis</keyword>
<reference evidence="12" key="1">
    <citation type="submission" date="2016-11" db="EMBL/GenBank/DDBJ databases">
        <authorList>
            <person name="Varghese N."/>
            <person name="Submissions S."/>
        </authorList>
    </citation>
    <scope>NUCLEOTIDE SEQUENCE [LARGE SCALE GENOMIC DNA]</scope>
    <source>
        <strain evidence="12">DSM 11792</strain>
    </source>
</reference>
<gene>
    <name evidence="9" type="primary">tpiA</name>
    <name evidence="11" type="ORF">SAMN02745218_00045</name>
</gene>
<dbReference type="FunFam" id="3.20.20.70:FF:000016">
    <property type="entry name" value="Triosephosphate isomerase"/>
    <property type="match status" value="1"/>
</dbReference>
<dbReference type="PANTHER" id="PTHR21139:SF42">
    <property type="entry name" value="TRIOSEPHOSPHATE ISOMERASE"/>
    <property type="match status" value="1"/>
</dbReference>
<dbReference type="PROSITE" id="PS51440">
    <property type="entry name" value="TIM_2"/>
    <property type="match status" value="1"/>
</dbReference>
<dbReference type="GO" id="GO:0006094">
    <property type="term" value="P:gluconeogenesis"/>
    <property type="evidence" value="ECO:0007669"/>
    <property type="project" value="UniProtKB-UniRule"/>
</dbReference>
<comment type="subunit">
    <text evidence="9 10">Homodimer.</text>
</comment>
<evidence type="ECO:0000256" key="9">
    <source>
        <dbReference type="HAMAP-Rule" id="MF_00147"/>
    </source>
</evidence>
<dbReference type="InterPro" id="IPR020861">
    <property type="entry name" value="Triosephosphate_isomerase_AS"/>
</dbReference>
<comment type="similarity">
    <text evidence="2 9 10">Belongs to the triosephosphate isomerase family.</text>
</comment>
<feature type="active site" description="Electrophile" evidence="9">
    <location>
        <position position="95"/>
    </location>
</feature>
<dbReference type="UniPathway" id="UPA00109">
    <property type="reaction ID" value="UER00189"/>
</dbReference>
<name>A0A1M4S9R1_9FIRM</name>
<dbReference type="GO" id="GO:0046166">
    <property type="term" value="P:glyceraldehyde-3-phosphate biosynthetic process"/>
    <property type="evidence" value="ECO:0007669"/>
    <property type="project" value="TreeGrafter"/>
</dbReference>
<dbReference type="GO" id="GO:0006096">
    <property type="term" value="P:glycolytic process"/>
    <property type="evidence" value="ECO:0007669"/>
    <property type="project" value="UniProtKB-UniRule"/>
</dbReference>
<evidence type="ECO:0000256" key="7">
    <source>
        <dbReference type="ARBA" id="ARBA00023152"/>
    </source>
</evidence>
<comment type="function">
    <text evidence="9">Involved in the gluconeogenesis. Catalyzes stereospecifically the conversion of dihydroxyacetone phosphate (DHAP) to D-glyceraldehyde-3-phosphate (G3P).</text>
</comment>
<feature type="active site" description="Proton acceptor" evidence="9">
    <location>
        <position position="167"/>
    </location>
</feature>
<dbReference type="PROSITE" id="PS00171">
    <property type="entry name" value="TIM_1"/>
    <property type="match status" value="1"/>
</dbReference>
<dbReference type="GO" id="GO:0004807">
    <property type="term" value="F:triose-phosphate isomerase activity"/>
    <property type="evidence" value="ECO:0007669"/>
    <property type="project" value="UniProtKB-UniRule"/>
</dbReference>
<proteinExistence type="inferred from homology"/>
<dbReference type="EMBL" id="FQUW01000004">
    <property type="protein sequence ID" value="SHE28908.1"/>
    <property type="molecule type" value="Genomic_DNA"/>
</dbReference>
<dbReference type="OrthoDB" id="9809429at2"/>
<dbReference type="Proteomes" id="UP000184196">
    <property type="component" value="Unassembled WGS sequence"/>
</dbReference>
<dbReference type="RefSeq" id="WP_027356750.1">
    <property type="nucleotide sequence ID" value="NZ_FQUW01000004.1"/>
</dbReference>
<evidence type="ECO:0000256" key="4">
    <source>
        <dbReference type="ARBA" id="ARBA00019397"/>
    </source>
</evidence>
<dbReference type="InterPro" id="IPR000652">
    <property type="entry name" value="Triosephosphate_isomerase"/>
</dbReference>
<keyword evidence="12" id="KW-1185">Reference proteome</keyword>
<dbReference type="InterPro" id="IPR013785">
    <property type="entry name" value="Aldolase_TIM"/>
</dbReference>
<evidence type="ECO:0000256" key="3">
    <source>
        <dbReference type="ARBA" id="ARBA00011940"/>
    </source>
</evidence>
<sequence length="252" mass="26857">MRIPLLAGNWKMYKTVTEAVEFVRGLKEALAGIQGVEVAVCPPFTALYAVARELQGTGMALGAQNMYQAEEGAYTGEVSPVMLKEIGCRYVILGHSERRQYFGESDEMINAKVKLALKHGLTPIVCVGEHLKDREAGNTEKVVGEQVRRSLAGLSAAELAGLVVAYEPVWAIGTGRTASPEDAQQVNAFIRSLLAEMGGQEAARQVRIQYGGSVKPDNAAELLGQPDIDGALVGGASLKVESFAAIVRAALQ</sequence>
<keyword evidence="8 9" id="KW-0413">Isomerase</keyword>
<evidence type="ECO:0000256" key="2">
    <source>
        <dbReference type="ARBA" id="ARBA00007422"/>
    </source>
</evidence>
<comment type="subcellular location">
    <subcellularLocation>
        <location evidence="9 10">Cytoplasm</location>
    </subcellularLocation>
</comment>
<evidence type="ECO:0000256" key="10">
    <source>
        <dbReference type="RuleBase" id="RU363013"/>
    </source>
</evidence>
<dbReference type="EC" id="5.3.1.1" evidence="3 9"/>
<evidence type="ECO:0000313" key="12">
    <source>
        <dbReference type="Proteomes" id="UP000184196"/>
    </source>
</evidence>
<dbReference type="Pfam" id="PF00121">
    <property type="entry name" value="TIM"/>
    <property type="match status" value="1"/>
</dbReference>
<dbReference type="GO" id="GO:0005829">
    <property type="term" value="C:cytosol"/>
    <property type="evidence" value="ECO:0007669"/>
    <property type="project" value="TreeGrafter"/>
</dbReference>
<evidence type="ECO:0000256" key="6">
    <source>
        <dbReference type="ARBA" id="ARBA00022490"/>
    </source>
</evidence>
<feature type="binding site" evidence="9">
    <location>
        <position position="213"/>
    </location>
    <ligand>
        <name>substrate</name>
    </ligand>
</feature>
<evidence type="ECO:0000313" key="11">
    <source>
        <dbReference type="EMBL" id="SHE28908.1"/>
    </source>
</evidence>
<dbReference type="NCBIfam" id="TIGR00419">
    <property type="entry name" value="tim"/>
    <property type="match status" value="1"/>
</dbReference>
<organism evidence="11 12">
    <name type="scientific">Desulfofundulus australicus DSM 11792</name>
    <dbReference type="NCBI Taxonomy" id="1121425"/>
    <lineage>
        <taxon>Bacteria</taxon>
        <taxon>Bacillati</taxon>
        <taxon>Bacillota</taxon>
        <taxon>Clostridia</taxon>
        <taxon>Eubacteriales</taxon>
        <taxon>Peptococcaceae</taxon>
        <taxon>Desulfofundulus</taxon>
    </lineage>
</organism>
<keyword evidence="6 9" id="KW-0963">Cytoplasm</keyword>
<dbReference type="HAMAP" id="MF_00147_B">
    <property type="entry name" value="TIM_B"/>
    <property type="match status" value="1"/>
</dbReference>
<accession>A0A1M4S9R1</accession>
<evidence type="ECO:0000256" key="5">
    <source>
        <dbReference type="ARBA" id="ARBA00022432"/>
    </source>
</evidence>
<evidence type="ECO:0000256" key="8">
    <source>
        <dbReference type="ARBA" id="ARBA00023235"/>
    </source>
</evidence>
<dbReference type="Gene3D" id="3.20.20.70">
    <property type="entry name" value="Aldolase class I"/>
    <property type="match status" value="1"/>
</dbReference>
<comment type="pathway">
    <text evidence="1 9 10">Carbohydrate degradation; glycolysis; D-glyceraldehyde 3-phosphate from glycerone phosphate: step 1/1.</text>
</comment>
<feature type="binding site" evidence="9">
    <location>
        <position position="173"/>
    </location>
    <ligand>
        <name>substrate</name>
    </ligand>
</feature>
<dbReference type="InterPro" id="IPR035990">
    <property type="entry name" value="TIM_sf"/>
</dbReference>
<evidence type="ECO:0000256" key="1">
    <source>
        <dbReference type="ARBA" id="ARBA00004680"/>
    </source>
</evidence>
<dbReference type="InterPro" id="IPR022896">
    <property type="entry name" value="TrioseP_Isoase_bac/euk"/>
</dbReference>
<dbReference type="CDD" id="cd00311">
    <property type="entry name" value="TIM"/>
    <property type="match status" value="1"/>
</dbReference>
<feature type="binding site" evidence="9">
    <location>
        <begin position="234"/>
        <end position="235"/>
    </location>
    <ligand>
        <name>substrate</name>
    </ligand>
</feature>
<feature type="binding site" evidence="9">
    <location>
        <begin position="9"/>
        <end position="11"/>
    </location>
    <ligand>
        <name>substrate</name>
    </ligand>
</feature>
<dbReference type="GO" id="GO:0019563">
    <property type="term" value="P:glycerol catabolic process"/>
    <property type="evidence" value="ECO:0007669"/>
    <property type="project" value="TreeGrafter"/>
</dbReference>
<dbReference type="AlphaFoldDB" id="A0A1M4S9R1"/>
<protein>
    <recommendedName>
        <fullName evidence="4 9">Triosephosphate isomerase</fullName>
        <shortName evidence="9">TIM</shortName>
        <shortName evidence="9">TPI</shortName>
        <ecNumber evidence="3 9">5.3.1.1</ecNumber>
    </recommendedName>
    <alternativeName>
        <fullName evidence="9">Triose-phosphate isomerase</fullName>
    </alternativeName>
</protein>
<dbReference type="UniPathway" id="UPA00138"/>
<dbReference type="SUPFAM" id="SSF51351">
    <property type="entry name" value="Triosephosphate isomerase (TIM)"/>
    <property type="match status" value="1"/>
</dbReference>
<comment type="catalytic activity">
    <reaction evidence="9 10">
        <text>D-glyceraldehyde 3-phosphate = dihydroxyacetone phosphate</text>
        <dbReference type="Rhea" id="RHEA:18585"/>
        <dbReference type="ChEBI" id="CHEBI:57642"/>
        <dbReference type="ChEBI" id="CHEBI:59776"/>
        <dbReference type="EC" id="5.3.1.1"/>
    </reaction>
</comment>
<dbReference type="PANTHER" id="PTHR21139">
    <property type="entry name" value="TRIOSEPHOSPHATE ISOMERASE"/>
    <property type="match status" value="1"/>
</dbReference>
<keyword evidence="7 9" id="KW-0324">Glycolysis</keyword>